<dbReference type="AlphaFoldDB" id="A0A8T4L0U0"/>
<organism evidence="1 2">
    <name type="scientific">Candidatus Iainarchaeum sp</name>
    <dbReference type="NCBI Taxonomy" id="3101447"/>
    <lineage>
        <taxon>Archaea</taxon>
        <taxon>Candidatus Iainarchaeota</taxon>
        <taxon>Candidatus Iainarchaeia</taxon>
        <taxon>Candidatus Iainarchaeales</taxon>
        <taxon>Candidatus Iainarchaeaceae</taxon>
        <taxon>Candidatus Iainarchaeum</taxon>
    </lineage>
</organism>
<protein>
    <submittedName>
        <fullName evidence="1">Uncharacterized protein</fullName>
    </submittedName>
</protein>
<gene>
    <name evidence="1" type="ORF">J4415_02395</name>
</gene>
<reference evidence="1" key="1">
    <citation type="submission" date="2021-03" db="EMBL/GenBank/DDBJ databases">
        <authorList>
            <person name="Jaffe A."/>
        </authorList>
    </citation>
    <scope>NUCLEOTIDE SEQUENCE</scope>
    <source>
        <strain evidence="1">RIFCSPHIGHO2_01_FULL_AR10_44_11</strain>
    </source>
</reference>
<sequence length="107" mass="12451">MKAVFEIKDIKQDWQPPFKKSEEIKQVEVSENEEFEADGDSGFVFRLIRIGDEYANVQFNRLYTIKGHEHPNDRTVRLQKQGDSYSFSALWNANGVTKKLKLIDTVV</sequence>
<dbReference type="Proteomes" id="UP000677687">
    <property type="component" value="Unassembled WGS sequence"/>
</dbReference>
<dbReference type="EMBL" id="JAGVWD010000036">
    <property type="protein sequence ID" value="MBS3057455.1"/>
    <property type="molecule type" value="Genomic_DNA"/>
</dbReference>
<comment type="caution">
    <text evidence="1">The sequence shown here is derived from an EMBL/GenBank/DDBJ whole genome shotgun (WGS) entry which is preliminary data.</text>
</comment>
<reference evidence="1" key="2">
    <citation type="submission" date="2021-05" db="EMBL/GenBank/DDBJ databases">
        <title>Protein family content uncovers lineage relationships and bacterial pathway maintenance mechanisms in DPANN archaea.</title>
        <authorList>
            <person name="Castelle C.J."/>
            <person name="Meheust R."/>
            <person name="Jaffe A.L."/>
            <person name="Seitz K."/>
            <person name="Gong X."/>
            <person name="Baker B.J."/>
            <person name="Banfield J.F."/>
        </authorList>
    </citation>
    <scope>NUCLEOTIDE SEQUENCE</scope>
    <source>
        <strain evidence="1">RIFCSPHIGHO2_01_FULL_AR10_44_11</strain>
    </source>
</reference>
<name>A0A8T4L0U0_9ARCH</name>
<evidence type="ECO:0000313" key="2">
    <source>
        <dbReference type="Proteomes" id="UP000677687"/>
    </source>
</evidence>
<accession>A0A8T4L0U0</accession>
<evidence type="ECO:0000313" key="1">
    <source>
        <dbReference type="EMBL" id="MBS3057455.1"/>
    </source>
</evidence>
<proteinExistence type="predicted"/>